<feature type="compositionally biased region" description="Polar residues" evidence="1">
    <location>
        <begin position="1"/>
        <end position="19"/>
    </location>
</feature>
<gene>
    <name evidence="2" type="ORF">UFOPK3001_01956</name>
</gene>
<proteinExistence type="predicted"/>
<feature type="region of interest" description="Disordered" evidence="1">
    <location>
        <begin position="149"/>
        <end position="178"/>
    </location>
</feature>
<evidence type="ECO:0000256" key="1">
    <source>
        <dbReference type="SAM" id="MobiDB-lite"/>
    </source>
</evidence>
<evidence type="ECO:0000313" key="2">
    <source>
        <dbReference type="EMBL" id="CAB4816846.1"/>
    </source>
</evidence>
<name>A0A6J6ZB88_9ZZZZ</name>
<accession>A0A6J6ZB88</accession>
<feature type="compositionally biased region" description="Basic and acidic residues" evidence="1">
    <location>
        <begin position="155"/>
        <end position="175"/>
    </location>
</feature>
<reference evidence="2" key="1">
    <citation type="submission" date="2020-05" db="EMBL/GenBank/DDBJ databases">
        <authorList>
            <person name="Chiriac C."/>
            <person name="Salcher M."/>
            <person name="Ghai R."/>
            <person name="Kavagutti S V."/>
        </authorList>
    </citation>
    <scope>NUCLEOTIDE SEQUENCE</scope>
</reference>
<organism evidence="2">
    <name type="scientific">freshwater metagenome</name>
    <dbReference type="NCBI Taxonomy" id="449393"/>
    <lineage>
        <taxon>unclassified sequences</taxon>
        <taxon>metagenomes</taxon>
        <taxon>ecological metagenomes</taxon>
    </lineage>
</organism>
<protein>
    <submittedName>
        <fullName evidence="2">Unannotated protein</fullName>
    </submittedName>
</protein>
<dbReference type="EMBL" id="CAFAAJ010000153">
    <property type="protein sequence ID" value="CAB4816846.1"/>
    <property type="molecule type" value="Genomic_DNA"/>
</dbReference>
<sequence length="208" mass="23448">MLGGLRQSNDGPRQPTGEQPTEDRAEQRNQAGDRCVPAPEGCERGLCRLQFPTHLHHATGLQSRCLHPVADPVHLHRVRIEATALLREVALPPIDREPDVADRLDDHTAGVQHLRWPGSLRERPVSAVQDDPQRVRTFVEGTVDLLPDPAVGREIGADRHERDHREEQEAHRQREFPAQAHAGLTVYPTPRTVWTTRVSPLSSVLRRR</sequence>
<dbReference type="AlphaFoldDB" id="A0A6J6ZB88"/>
<feature type="region of interest" description="Disordered" evidence="1">
    <location>
        <begin position="1"/>
        <end position="36"/>
    </location>
</feature>